<dbReference type="Proteomes" id="UP000887564">
    <property type="component" value="Unplaced"/>
</dbReference>
<reference evidence="2" key="1">
    <citation type="submission" date="2022-11" db="UniProtKB">
        <authorList>
            <consortium name="WormBaseParasite"/>
        </authorList>
    </citation>
    <scope>IDENTIFICATION</scope>
</reference>
<keyword evidence="1" id="KW-1185">Reference proteome</keyword>
<evidence type="ECO:0000313" key="2">
    <source>
        <dbReference type="WBParaSite" id="PEQ_0000921301-mRNA-1"/>
    </source>
</evidence>
<name>A0A914RSC4_PAREQ</name>
<evidence type="ECO:0000313" key="1">
    <source>
        <dbReference type="Proteomes" id="UP000887564"/>
    </source>
</evidence>
<dbReference type="AlphaFoldDB" id="A0A914RSC4"/>
<proteinExistence type="predicted"/>
<accession>A0A914RSC4</accession>
<organism evidence="1 2">
    <name type="scientific">Parascaris equorum</name>
    <name type="common">Equine roundworm</name>
    <dbReference type="NCBI Taxonomy" id="6256"/>
    <lineage>
        <taxon>Eukaryota</taxon>
        <taxon>Metazoa</taxon>
        <taxon>Ecdysozoa</taxon>
        <taxon>Nematoda</taxon>
        <taxon>Chromadorea</taxon>
        <taxon>Rhabditida</taxon>
        <taxon>Spirurina</taxon>
        <taxon>Ascaridomorpha</taxon>
        <taxon>Ascaridoidea</taxon>
        <taxon>Ascarididae</taxon>
        <taxon>Parascaris</taxon>
    </lineage>
</organism>
<protein>
    <submittedName>
        <fullName evidence="2">Integrase zinc-binding domain-containing protein</fullName>
    </submittedName>
</protein>
<dbReference type="WBParaSite" id="PEQ_0000921301-mRNA-1">
    <property type="protein sequence ID" value="PEQ_0000921301-mRNA-1"/>
    <property type="gene ID" value="PEQ_0000921301"/>
</dbReference>
<sequence length="107" mass="12247">MYADESQALIRHNGLLWNVLFRRLLSSGVTKIFSECRACIHPVQGEYEKKAMKLSFQKRAVSSQGSGRFEHSKIDSSLLEDELLVKVRENERLHSEVTALNICSPKR</sequence>